<evidence type="ECO:0000313" key="7">
    <source>
        <dbReference type="Proteomes" id="UP000008120"/>
    </source>
</evidence>
<dbReference type="Gene3D" id="3.10.450.80">
    <property type="match status" value="1"/>
</dbReference>
<dbReference type="InterPro" id="IPR000552">
    <property type="entry name" value="Ribosomal_eL44"/>
</dbReference>
<evidence type="ECO:0000313" key="5">
    <source>
        <dbReference type="EMBL" id="BAJ48698.1"/>
    </source>
</evidence>
<dbReference type="GO" id="GO:0005840">
    <property type="term" value="C:ribosome"/>
    <property type="evidence" value="ECO:0007669"/>
    <property type="project" value="UniProtKB-KW"/>
</dbReference>
<reference evidence="5 7" key="2">
    <citation type="journal article" date="2011" name="Nucleic Acids Res.">
        <title>Insights into the evolution of Archaea and eukaryotic protein modifier systems revealed by the genome of a novel archaeal group.</title>
        <authorList>
            <person name="Nunoura T."/>
            <person name="Takaki Y."/>
            <person name="Kakuta J."/>
            <person name="Nishi S."/>
            <person name="Sugahara J."/>
            <person name="Kazama H."/>
            <person name="Chee G."/>
            <person name="Hattori M."/>
            <person name="Kanai A."/>
            <person name="Atomi H."/>
            <person name="Takai K."/>
            <person name="Takami H."/>
        </authorList>
    </citation>
    <scope>NUCLEOTIDE SEQUENCE [LARGE SCALE GENOMIC DNA]</scope>
</reference>
<feature type="compositionally biased region" description="Polar residues" evidence="4">
    <location>
        <begin position="89"/>
        <end position="100"/>
    </location>
</feature>
<dbReference type="STRING" id="311458.CSUB_C1550"/>
<dbReference type="InterPro" id="IPR011332">
    <property type="entry name" value="Ribosomal_zn-bd"/>
</dbReference>
<keyword evidence="2 5" id="KW-0689">Ribosomal protein</keyword>
<keyword evidence="3" id="KW-0687">Ribonucleoprotein</keyword>
<dbReference type="Pfam" id="PF00935">
    <property type="entry name" value="Ribosomal_L44"/>
    <property type="match status" value="1"/>
</dbReference>
<feature type="region of interest" description="Disordered" evidence="4">
    <location>
        <begin position="62"/>
        <end position="100"/>
    </location>
</feature>
<accession>E6N8S9</accession>
<proteinExistence type="inferred from homology"/>
<sequence>MAGACVKKCFKRFKSCSEKMSDGMKVPSKVMTYCPKCNSHTEHTVSLYKKGKERKLALGARRHARELKGYGGQKYPIQRKNPRQPTRKPLSSNASHAAEA</sequence>
<dbReference type="InterPro" id="IPR053708">
    <property type="entry name" value="Ribosomal_LSU_eL42"/>
</dbReference>
<dbReference type="EMBL" id="AP011871">
    <property type="protein sequence ID" value="BAJ48698.1"/>
    <property type="molecule type" value="Genomic_DNA"/>
</dbReference>
<dbReference type="AlphaFoldDB" id="E6N8S9"/>
<evidence type="ECO:0000256" key="2">
    <source>
        <dbReference type="ARBA" id="ARBA00022980"/>
    </source>
</evidence>
<dbReference type="GO" id="GO:1990904">
    <property type="term" value="C:ribonucleoprotein complex"/>
    <property type="evidence" value="ECO:0007669"/>
    <property type="project" value="UniProtKB-KW"/>
</dbReference>
<dbReference type="SUPFAM" id="SSF57829">
    <property type="entry name" value="Zn-binding ribosomal proteins"/>
    <property type="match status" value="1"/>
</dbReference>
<dbReference type="Proteomes" id="UP000008120">
    <property type="component" value="Chromosome"/>
</dbReference>
<reference evidence="5 7" key="1">
    <citation type="journal article" date="2005" name="Environ. Microbiol.">
        <title>Genetic and functional properties of uncultivated thermophilic crenarchaeotes from a subsurface gold mine as revealed by analysis of genome fragments.</title>
        <authorList>
            <person name="Nunoura T."/>
            <person name="Hirayama H."/>
            <person name="Takami H."/>
            <person name="Oida H."/>
            <person name="Nishi S."/>
            <person name="Shimamura S."/>
            <person name="Suzuki Y."/>
            <person name="Inagaki F."/>
            <person name="Takai K."/>
            <person name="Nealson K.H."/>
            <person name="Horikoshi K."/>
        </authorList>
    </citation>
    <scope>NUCLEOTIDE SEQUENCE [LARGE SCALE GENOMIC DNA]</scope>
</reference>
<protein>
    <submittedName>
        <fullName evidence="5">Large subunit ribosomal protein L44e</fullName>
    </submittedName>
</protein>
<dbReference type="GO" id="GO:0006412">
    <property type="term" value="P:translation"/>
    <property type="evidence" value="ECO:0007669"/>
    <property type="project" value="InterPro"/>
</dbReference>
<evidence type="ECO:0000256" key="1">
    <source>
        <dbReference type="ARBA" id="ARBA00009364"/>
    </source>
</evidence>
<dbReference type="GO" id="GO:0003735">
    <property type="term" value="F:structural constituent of ribosome"/>
    <property type="evidence" value="ECO:0007669"/>
    <property type="project" value="InterPro"/>
</dbReference>
<evidence type="ECO:0000256" key="4">
    <source>
        <dbReference type="SAM" id="MobiDB-lite"/>
    </source>
</evidence>
<gene>
    <name evidence="6" type="ORF">CSUB_C1550</name>
    <name evidence="5" type="ORF">HGMM_F40F12C23</name>
</gene>
<evidence type="ECO:0000256" key="3">
    <source>
        <dbReference type="ARBA" id="ARBA00023274"/>
    </source>
</evidence>
<evidence type="ECO:0000313" key="6">
    <source>
        <dbReference type="EMBL" id="BAJ51401.1"/>
    </source>
</evidence>
<dbReference type="BioCyc" id="CCAL311458:G131R-1575-MONOMER"/>
<dbReference type="KEGG" id="csu:CSUB_C1550"/>
<comment type="similarity">
    <text evidence="1">Belongs to the eukaryotic ribosomal protein eL42 family.</text>
</comment>
<dbReference type="PANTHER" id="PTHR10369">
    <property type="entry name" value="60S RIBOSOMAL PROTEIN L36A/L44"/>
    <property type="match status" value="1"/>
</dbReference>
<organism evidence="5 7">
    <name type="scientific">Caldiarchaeum subterraneum</name>
    <dbReference type="NCBI Taxonomy" id="311458"/>
    <lineage>
        <taxon>Archaea</taxon>
        <taxon>Nitrososphaerota</taxon>
        <taxon>Candidatus Caldarchaeales</taxon>
        <taxon>Candidatus Caldarchaeaceae</taxon>
        <taxon>Candidatus Caldarchaeum</taxon>
    </lineage>
</organism>
<name>E6N8S9_CALS0</name>
<dbReference type="EMBL" id="BA000048">
    <property type="protein sequence ID" value="BAJ51401.1"/>
    <property type="molecule type" value="Genomic_DNA"/>
</dbReference>